<dbReference type="PROSITE" id="PS51767">
    <property type="entry name" value="PEPTIDASE_A1"/>
    <property type="match status" value="1"/>
</dbReference>
<name>V2X2Z4_MONRO</name>
<dbReference type="EMBL" id="AWSO01000190">
    <property type="protein sequence ID" value="ESK93508.1"/>
    <property type="molecule type" value="Genomic_DNA"/>
</dbReference>
<dbReference type="OrthoDB" id="3089at2759"/>
<reference evidence="7 8" key="1">
    <citation type="journal article" date="2014" name="BMC Genomics">
        <title>Genome and secretome analysis of the hemibiotrophic fungal pathogen, Moniliophthora roreri, which causes frosty pod rot disease of cacao: mechanisms of the biotrophic and necrotrophic phases.</title>
        <authorList>
            <person name="Meinhardt L.W."/>
            <person name="Costa G.G.L."/>
            <person name="Thomazella D.P.T."/>
            <person name="Teixeira P.J.P.L."/>
            <person name="Carazzolle M.F."/>
            <person name="Schuster S.C."/>
            <person name="Carlson J.E."/>
            <person name="Guiltinan M.J."/>
            <person name="Mieczkowski P."/>
            <person name="Farmer A."/>
            <person name="Ramaraj T."/>
            <person name="Crozier J."/>
            <person name="Davis R.E."/>
            <person name="Shao J."/>
            <person name="Melnick R.L."/>
            <person name="Pereira G.A.G."/>
            <person name="Bailey B.A."/>
        </authorList>
    </citation>
    <scope>NUCLEOTIDE SEQUENCE [LARGE SCALE GENOMIC DNA]</scope>
    <source>
        <strain evidence="7 8">MCA 2997</strain>
    </source>
</reference>
<dbReference type="Pfam" id="PF00026">
    <property type="entry name" value="Asp"/>
    <property type="match status" value="1"/>
</dbReference>
<dbReference type="GO" id="GO:0004190">
    <property type="term" value="F:aspartic-type endopeptidase activity"/>
    <property type="evidence" value="ECO:0007669"/>
    <property type="project" value="InterPro"/>
</dbReference>
<sequence>MLSLAVSLCILLGAGVNVHAAPLQRPSSSDLLARTNGNVTGSFDLPIRRTNLRRALKKRGDVSGTTGLGNNADLLYTVPIHFGDKVTAVHLDTGSSDLWSITDACTTGTCSRLSSLTHPIESTGLNTSDARVIMRYGDSLTGTNATGAVAFDTATVAGVAITNQAFAAVDSTTNSVVQFGAAGIFGLSFPSGSDVQEALVIRESGPLTTTDAFVKSTWKYGPLLSRISMTNQLEKPMFSIELQRSTIDAGTGGDGMLTVGKLPDDVDENSLTWVPVRLYKPEEGGLRPPTFAPNEVYPFRWEIDIDGVFLDGERVPDSTIPATGGVDSKRVSALIDTGNSLLRGPRDVVNNILSQVSPNFNPNRQNSATFPCDVPHTLSFQIGGKMFPIDPRDFIGEVTVGDASTCVADNLVETDAPGIGALFRWSLGDPFFKSNLVAFHYGNLTHPSVDPPRVGLLSIVPPDADAQLKKAVQDAQANGGVFDSTLEIAPTASAATAVQVTVSEVPPTSSTAAANNNGNDNAGAAATTTTGAPGSVVTISMDGPDGGSRQDSGSISRAHVSVALLGLGMVIGVVGVW</sequence>
<evidence type="ECO:0000313" key="8">
    <source>
        <dbReference type="Proteomes" id="UP000017559"/>
    </source>
</evidence>
<feature type="signal peptide" evidence="5">
    <location>
        <begin position="1"/>
        <end position="20"/>
    </location>
</feature>
<comment type="caution">
    <text evidence="7">The sequence shown here is derived from an EMBL/GenBank/DDBJ whole genome shotgun (WGS) entry which is preliminary data.</text>
</comment>
<dbReference type="InterPro" id="IPR034164">
    <property type="entry name" value="Pepsin-like_dom"/>
</dbReference>
<organism evidence="7 8">
    <name type="scientific">Moniliophthora roreri (strain MCA 2997)</name>
    <name type="common">Cocoa frosty pod rot fungus</name>
    <name type="synonym">Crinipellis roreri</name>
    <dbReference type="NCBI Taxonomy" id="1381753"/>
    <lineage>
        <taxon>Eukaryota</taxon>
        <taxon>Fungi</taxon>
        <taxon>Dikarya</taxon>
        <taxon>Basidiomycota</taxon>
        <taxon>Agaricomycotina</taxon>
        <taxon>Agaricomycetes</taxon>
        <taxon>Agaricomycetidae</taxon>
        <taxon>Agaricales</taxon>
        <taxon>Marasmiineae</taxon>
        <taxon>Marasmiaceae</taxon>
        <taxon>Moniliophthora</taxon>
    </lineage>
</organism>
<evidence type="ECO:0000256" key="1">
    <source>
        <dbReference type="ARBA" id="ARBA00007447"/>
    </source>
</evidence>
<protein>
    <recommendedName>
        <fullName evidence="6">Peptidase A1 domain-containing protein</fullName>
    </recommendedName>
</protein>
<dbReference type="PANTHER" id="PTHR47966:SF51">
    <property type="entry name" value="BETA-SITE APP-CLEAVING ENZYME, ISOFORM A-RELATED"/>
    <property type="match status" value="1"/>
</dbReference>
<proteinExistence type="inferred from homology"/>
<evidence type="ECO:0000256" key="2">
    <source>
        <dbReference type="PIRSR" id="PIRSR601461-1"/>
    </source>
</evidence>
<feature type="disulfide bond" evidence="3">
    <location>
        <begin position="105"/>
        <end position="110"/>
    </location>
</feature>
<feature type="domain" description="Peptidase A1" evidence="6">
    <location>
        <begin position="76"/>
        <end position="457"/>
    </location>
</feature>
<evidence type="ECO:0000313" key="7">
    <source>
        <dbReference type="EMBL" id="ESK93508.1"/>
    </source>
</evidence>
<keyword evidence="3" id="KW-1015">Disulfide bond</keyword>
<evidence type="ECO:0000256" key="4">
    <source>
        <dbReference type="SAM" id="MobiDB-lite"/>
    </source>
</evidence>
<keyword evidence="5" id="KW-0732">Signal</keyword>
<evidence type="ECO:0000259" key="6">
    <source>
        <dbReference type="PROSITE" id="PS51767"/>
    </source>
</evidence>
<feature type="region of interest" description="Disordered" evidence="4">
    <location>
        <begin position="507"/>
        <end position="553"/>
    </location>
</feature>
<dbReference type="InterPro" id="IPR001461">
    <property type="entry name" value="Aspartic_peptidase_A1"/>
</dbReference>
<feature type="compositionally biased region" description="Low complexity" evidence="4">
    <location>
        <begin position="511"/>
        <end position="532"/>
    </location>
</feature>
<dbReference type="CDD" id="cd05471">
    <property type="entry name" value="pepsin_like"/>
    <property type="match status" value="1"/>
</dbReference>
<feature type="chain" id="PRO_5004712133" description="Peptidase A1 domain-containing protein" evidence="5">
    <location>
        <begin position="21"/>
        <end position="577"/>
    </location>
</feature>
<dbReference type="KEGG" id="mrr:Moror_1660"/>
<comment type="similarity">
    <text evidence="1">Belongs to the peptidase A1 family.</text>
</comment>
<dbReference type="PANTHER" id="PTHR47966">
    <property type="entry name" value="BETA-SITE APP-CLEAVING ENZYME, ISOFORM A-RELATED"/>
    <property type="match status" value="1"/>
</dbReference>
<dbReference type="AlphaFoldDB" id="V2X2Z4"/>
<dbReference type="GO" id="GO:0006508">
    <property type="term" value="P:proteolysis"/>
    <property type="evidence" value="ECO:0007669"/>
    <property type="project" value="InterPro"/>
</dbReference>
<dbReference type="HOGENOM" id="CLU_021426_0_0_1"/>
<evidence type="ECO:0000256" key="5">
    <source>
        <dbReference type="SAM" id="SignalP"/>
    </source>
</evidence>
<gene>
    <name evidence="7" type="ORF">Moror_1660</name>
</gene>
<dbReference type="InterPro" id="IPR021109">
    <property type="entry name" value="Peptidase_aspartic_dom_sf"/>
</dbReference>
<dbReference type="Gene3D" id="2.40.70.10">
    <property type="entry name" value="Acid Proteases"/>
    <property type="match status" value="2"/>
</dbReference>
<feature type="active site" evidence="2">
    <location>
        <position position="336"/>
    </location>
</feature>
<dbReference type="SUPFAM" id="SSF50630">
    <property type="entry name" value="Acid proteases"/>
    <property type="match status" value="1"/>
</dbReference>
<accession>V2X2Z4</accession>
<dbReference type="Proteomes" id="UP000017559">
    <property type="component" value="Unassembled WGS sequence"/>
</dbReference>
<evidence type="ECO:0000256" key="3">
    <source>
        <dbReference type="PIRSR" id="PIRSR601461-2"/>
    </source>
</evidence>
<dbReference type="InterPro" id="IPR033121">
    <property type="entry name" value="PEPTIDASE_A1"/>
</dbReference>
<feature type="active site" evidence="2">
    <location>
        <position position="92"/>
    </location>
</feature>
<dbReference type="PRINTS" id="PR00792">
    <property type="entry name" value="PEPSIN"/>
</dbReference>
<keyword evidence="8" id="KW-1185">Reference proteome</keyword>